<evidence type="ECO:0000313" key="3">
    <source>
        <dbReference type="EMBL" id="MTD56345.1"/>
    </source>
</evidence>
<keyword evidence="4" id="KW-1185">Reference proteome</keyword>
<dbReference type="InterPro" id="IPR005625">
    <property type="entry name" value="PepSY-ass_TM"/>
</dbReference>
<feature type="region of interest" description="Disordered" evidence="1">
    <location>
        <begin position="1"/>
        <end position="25"/>
    </location>
</feature>
<sequence>MTPETPSPVPRTAPPPRRHASAPKPKAGWAMAMRLLARRLHFLAGIIVAPFLLLSCLTGLVYAFSPQIHDDLYQSQLYVSQPHEGAPRPVSEQVTAALAAHPEGALRSVITPSTSDRTTRVNLAVPGLRGAGDEAQSRAVFVDPYTNFITGELTTVGDHLPANTWLRQLHSDLQLGEPGRIYAELSATWLPLIVVGGLVLWLAQPRRRKRVSTRQLLVPSTRGAKEGWGRLRAVHGPLGLWLALGLLVVSVTGLTMSQFAGGRASQATDPLRLHAPSLVAAPVPAAGEPIGIDRVLDVAGAEGLGGELLVTAPSGVGQVYTVAEHSTGLPVHRGAVAIDPYTAHITERIGWGDYSVAAKVTTYATEFHTGTLFGMANQILVAVLAAGLAVLILLGYRMWWVKNPYKSKWTAIPPPVWRQLPNPVLALVLLVVAALGWLLPVFGVSLLVFLALDALITKAKRRRVPAPRDVPR</sequence>
<feature type="transmembrane region" description="Helical" evidence="2">
    <location>
        <begin position="424"/>
        <end position="452"/>
    </location>
</feature>
<reference evidence="3 4" key="1">
    <citation type="submission" date="2019-11" db="EMBL/GenBank/DDBJ databases">
        <title>Draft genome of Amycolatopsis RM579.</title>
        <authorList>
            <person name="Duangmal K."/>
            <person name="Mingma R."/>
        </authorList>
    </citation>
    <scope>NUCLEOTIDE SEQUENCE [LARGE SCALE GENOMIC DNA]</scope>
    <source>
        <strain evidence="3 4">RM579</strain>
    </source>
</reference>
<dbReference type="Proteomes" id="UP000440096">
    <property type="component" value="Unassembled WGS sequence"/>
</dbReference>
<keyword evidence="2" id="KW-0472">Membrane</keyword>
<protein>
    <submittedName>
        <fullName evidence="3">PepSY domain-containing protein</fullName>
    </submittedName>
</protein>
<dbReference type="EMBL" id="WMBA01000033">
    <property type="protein sequence ID" value="MTD56345.1"/>
    <property type="molecule type" value="Genomic_DNA"/>
</dbReference>
<feature type="transmembrane region" description="Helical" evidence="2">
    <location>
        <begin position="40"/>
        <end position="64"/>
    </location>
</feature>
<dbReference type="RefSeq" id="WP_154758510.1">
    <property type="nucleotide sequence ID" value="NZ_WMBA01000033.1"/>
</dbReference>
<dbReference type="Pfam" id="PF03929">
    <property type="entry name" value="PepSY_TM"/>
    <property type="match status" value="1"/>
</dbReference>
<gene>
    <name evidence="3" type="ORF">GKO32_20530</name>
</gene>
<feature type="compositionally biased region" description="Pro residues" evidence="1">
    <location>
        <begin position="1"/>
        <end position="15"/>
    </location>
</feature>
<keyword evidence="2" id="KW-1133">Transmembrane helix</keyword>
<comment type="caution">
    <text evidence="3">The sequence shown here is derived from an EMBL/GenBank/DDBJ whole genome shotgun (WGS) entry which is preliminary data.</text>
</comment>
<feature type="transmembrane region" description="Helical" evidence="2">
    <location>
        <begin position="379"/>
        <end position="399"/>
    </location>
</feature>
<evidence type="ECO:0000313" key="4">
    <source>
        <dbReference type="Proteomes" id="UP000440096"/>
    </source>
</evidence>
<evidence type="ECO:0000256" key="1">
    <source>
        <dbReference type="SAM" id="MobiDB-lite"/>
    </source>
</evidence>
<accession>A0A6N7YTI7</accession>
<feature type="transmembrane region" description="Helical" evidence="2">
    <location>
        <begin position="181"/>
        <end position="203"/>
    </location>
</feature>
<dbReference type="AlphaFoldDB" id="A0A6N7YTI7"/>
<keyword evidence="2" id="KW-0812">Transmembrane</keyword>
<proteinExistence type="predicted"/>
<dbReference type="PANTHER" id="PTHR34219">
    <property type="entry name" value="IRON-REGULATED INNER MEMBRANE PROTEIN-RELATED"/>
    <property type="match status" value="1"/>
</dbReference>
<dbReference type="PANTHER" id="PTHR34219:SF1">
    <property type="entry name" value="PEPSY DOMAIN-CONTAINING PROTEIN"/>
    <property type="match status" value="1"/>
</dbReference>
<organism evidence="3 4">
    <name type="scientific">Amycolatopsis pithecellobii</name>
    <dbReference type="NCBI Taxonomy" id="664692"/>
    <lineage>
        <taxon>Bacteria</taxon>
        <taxon>Bacillati</taxon>
        <taxon>Actinomycetota</taxon>
        <taxon>Actinomycetes</taxon>
        <taxon>Pseudonocardiales</taxon>
        <taxon>Pseudonocardiaceae</taxon>
        <taxon>Amycolatopsis</taxon>
    </lineage>
</organism>
<evidence type="ECO:0000256" key="2">
    <source>
        <dbReference type="SAM" id="Phobius"/>
    </source>
</evidence>
<name>A0A6N7YTI7_9PSEU</name>
<dbReference type="OrthoDB" id="9791166at2"/>